<dbReference type="EMBL" id="FUXK01000004">
    <property type="protein sequence ID" value="SJZ55536.1"/>
    <property type="molecule type" value="Genomic_DNA"/>
</dbReference>
<evidence type="ECO:0000313" key="3">
    <source>
        <dbReference type="Proteomes" id="UP000190065"/>
    </source>
</evidence>
<feature type="domain" description="DUF4435" evidence="1">
    <location>
        <begin position="24"/>
        <end position="234"/>
    </location>
</feature>
<protein>
    <recommendedName>
        <fullName evidence="1">DUF4435 domain-containing protein</fullName>
    </recommendedName>
</protein>
<evidence type="ECO:0000313" key="2">
    <source>
        <dbReference type="EMBL" id="SJZ55536.1"/>
    </source>
</evidence>
<gene>
    <name evidence="2" type="ORF">SAMN02745202_00444</name>
</gene>
<dbReference type="RefSeq" id="WP_025069889.1">
    <property type="nucleotide sequence ID" value="NZ_CAUUUB010000046.1"/>
</dbReference>
<accession>A0A1T4LLM2</accession>
<proteinExistence type="predicted"/>
<name>A0A1T4LLM2_9BACT</name>
<dbReference type="STRING" id="28136.SAMN02745202_00444"/>
<dbReference type="Proteomes" id="UP000190065">
    <property type="component" value="Unassembled WGS sequence"/>
</dbReference>
<sequence>MSNIEDQARYYNNLPLRYRNIKAVVHLEAEEDIPFWDYQLQNAYPSKYHYITYSKNNNGADARGCEQCLRYKPYLTKRFFICIDSDLRLLKGEEGLTAENRIAQTYTYSWENHLCEAEHLQHRYHTKVPNPGFDFSIFLKNLSVVLYLPLLYLVHYSQEPSLNQQWNIHKFNACLPLQPKRKELEDNGKPYIEKVKKLFADALKSLQPPANMTNENLKKEEAYLHIQGHQIYYLILHIGTLLCRGTGVAFKTDILDKAFPINGYSEIENLQTDLKQILSIE</sequence>
<organism evidence="2 3">
    <name type="scientific">Segatella oulorum</name>
    <dbReference type="NCBI Taxonomy" id="28136"/>
    <lineage>
        <taxon>Bacteria</taxon>
        <taxon>Pseudomonadati</taxon>
        <taxon>Bacteroidota</taxon>
        <taxon>Bacteroidia</taxon>
        <taxon>Bacteroidales</taxon>
        <taxon>Prevotellaceae</taxon>
        <taxon>Segatella</taxon>
    </lineage>
</organism>
<dbReference type="Pfam" id="PF14491">
    <property type="entry name" value="DUF4435"/>
    <property type="match status" value="1"/>
</dbReference>
<evidence type="ECO:0000259" key="1">
    <source>
        <dbReference type="Pfam" id="PF14491"/>
    </source>
</evidence>
<reference evidence="2 3" key="1">
    <citation type="submission" date="2017-02" db="EMBL/GenBank/DDBJ databases">
        <authorList>
            <person name="Peterson S.W."/>
        </authorList>
    </citation>
    <scope>NUCLEOTIDE SEQUENCE [LARGE SCALE GENOMIC DNA]</scope>
    <source>
        <strain evidence="2 3">ATCC 43324</strain>
    </source>
</reference>
<dbReference type="InterPro" id="IPR029492">
    <property type="entry name" value="DUF4435"/>
</dbReference>
<dbReference type="AlphaFoldDB" id="A0A1T4LLM2"/>